<accession>A0ABR0C8T3</accession>
<comment type="caution">
    <text evidence="1">The sequence shown here is derived from an EMBL/GenBank/DDBJ whole genome shotgun (WGS) entry which is preliminary data.</text>
</comment>
<evidence type="ECO:0000313" key="2">
    <source>
        <dbReference type="Proteomes" id="UP001287286"/>
    </source>
</evidence>
<dbReference type="EMBL" id="JAWRVI010000007">
    <property type="protein sequence ID" value="KAK4092687.1"/>
    <property type="molecule type" value="Genomic_DNA"/>
</dbReference>
<protein>
    <submittedName>
        <fullName evidence="1">Uncharacterized protein</fullName>
    </submittedName>
</protein>
<reference evidence="1 2" key="1">
    <citation type="journal article" date="2024" name="Microbiol. Resour. Announc.">
        <title>Genome annotations for the ascomycete fungi Trichoderma harzianum, Trichoderma aggressivum, and Purpureocillium lilacinum.</title>
        <authorList>
            <person name="Beijen E.P.W."/>
            <person name="Ohm R.A."/>
        </authorList>
    </citation>
    <scope>NUCLEOTIDE SEQUENCE [LARGE SCALE GENOMIC DNA]</scope>
    <source>
        <strain evidence="1 2">CBS 150709</strain>
    </source>
</reference>
<sequence length="206" mass="22222">MIGPESGCYPCSRISKLAGGANRAFSRWSRLQSWHSIVQAYPTDQGHLPESTHWQSPGDLLAGRHQLRDAGAACLRPRECPGIHVGRAPSLVGCDPLAEMWSISKLSRAQADTVRDGGRRVVVTWSFEHDLNCEGLGPPSSPYASPPPQPESTMAVTCHHHVGHGVARALVLTDQKVRSLTGPDCIRAALSVTLGTRQLLTPVREA</sequence>
<gene>
    <name evidence="1" type="ORF">Purlil1_2612</name>
</gene>
<name>A0ABR0C8T3_PURLI</name>
<keyword evidence="2" id="KW-1185">Reference proteome</keyword>
<organism evidence="1 2">
    <name type="scientific">Purpureocillium lilacinum</name>
    <name type="common">Paecilomyces lilacinus</name>
    <dbReference type="NCBI Taxonomy" id="33203"/>
    <lineage>
        <taxon>Eukaryota</taxon>
        <taxon>Fungi</taxon>
        <taxon>Dikarya</taxon>
        <taxon>Ascomycota</taxon>
        <taxon>Pezizomycotina</taxon>
        <taxon>Sordariomycetes</taxon>
        <taxon>Hypocreomycetidae</taxon>
        <taxon>Hypocreales</taxon>
        <taxon>Ophiocordycipitaceae</taxon>
        <taxon>Purpureocillium</taxon>
    </lineage>
</organism>
<evidence type="ECO:0000313" key="1">
    <source>
        <dbReference type="EMBL" id="KAK4092687.1"/>
    </source>
</evidence>
<dbReference type="Proteomes" id="UP001287286">
    <property type="component" value="Unassembled WGS sequence"/>
</dbReference>
<proteinExistence type="predicted"/>